<gene>
    <name evidence="1" type="ORF">O181_027681</name>
</gene>
<dbReference type="AlphaFoldDB" id="A0A9Q3CMS5"/>
<reference evidence="1" key="1">
    <citation type="submission" date="2021-03" db="EMBL/GenBank/DDBJ databases">
        <title>Draft genome sequence of rust myrtle Austropuccinia psidii MF-1, a brazilian biotype.</title>
        <authorList>
            <person name="Quecine M.C."/>
            <person name="Pachon D.M.R."/>
            <person name="Bonatelli M.L."/>
            <person name="Correr F.H."/>
            <person name="Franceschini L.M."/>
            <person name="Leite T.F."/>
            <person name="Margarido G.R.A."/>
            <person name="Almeida C.A."/>
            <person name="Ferrarezi J.A."/>
            <person name="Labate C.A."/>
        </authorList>
    </citation>
    <scope>NUCLEOTIDE SEQUENCE</scope>
    <source>
        <strain evidence="1">MF-1</strain>
    </source>
</reference>
<organism evidence="1 2">
    <name type="scientific">Austropuccinia psidii MF-1</name>
    <dbReference type="NCBI Taxonomy" id="1389203"/>
    <lineage>
        <taxon>Eukaryota</taxon>
        <taxon>Fungi</taxon>
        <taxon>Dikarya</taxon>
        <taxon>Basidiomycota</taxon>
        <taxon>Pucciniomycotina</taxon>
        <taxon>Pucciniomycetes</taxon>
        <taxon>Pucciniales</taxon>
        <taxon>Sphaerophragmiaceae</taxon>
        <taxon>Austropuccinia</taxon>
    </lineage>
</organism>
<evidence type="ECO:0000313" key="1">
    <source>
        <dbReference type="EMBL" id="MBW0487966.1"/>
    </source>
</evidence>
<keyword evidence="2" id="KW-1185">Reference proteome</keyword>
<name>A0A9Q3CMS5_9BASI</name>
<dbReference type="Proteomes" id="UP000765509">
    <property type="component" value="Unassembled WGS sequence"/>
</dbReference>
<sequence>MFSIVGKHAWFVRNSRCATRKSRTRAVKITIRLISNHLEAWRKVVWVISLFLISPSNVFLPTTKLLIHSVFKQVCDRLHQALSPCRLVIRNNCLSTISLSVASFLVVLQ</sequence>
<dbReference type="EMBL" id="AVOT02009374">
    <property type="protein sequence ID" value="MBW0487966.1"/>
    <property type="molecule type" value="Genomic_DNA"/>
</dbReference>
<proteinExistence type="predicted"/>
<evidence type="ECO:0000313" key="2">
    <source>
        <dbReference type="Proteomes" id="UP000765509"/>
    </source>
</evidence>
<comment type="caution">
    <text evidence="1">The sequence shown here is derived from an EMBL/GenBank/DDBJ whole genome shotgun (WGS) entry which is preliminary data.</text>
</comment>
<protein>
    <submittedName>
        <fullName evidence="1">Uncharacterized protein</fullName>
    </submittedName>
</protein>
<accession>A0A9Q3CMS5</accession>